<dbReference type="OrthoDB" id="9793035at2"/>
<evidence type="ECO:0000313" key="4">
    <source>
        <dbReference type="EMBL" id="REF37060.1"/>
    </source>
</evidence>
<evidence type="ECO:0000259" key="3">
    <source>
        <dbReference type="Pfam" id="PF02541"/>
    </source>
</evidence>
<name>A0A3D9VA72_THECX</name>
<comment type="similarity">
    <text evidence="1">Belongs to the GppA/Ppx family.</text>
</comment>
<dbReference type="Proteomes" id="UP000256485">
    <property type="component" value="Unassembled WGS sequence"/>
</dbReference>
<evidence type="ECO:0000256" key="2">
    <source>
        <dbReference type="ARBA" id="ARBA00022801"/>
    </source>
</evidence>
<dbReference type="InterPro" id="IPR043129">
    <property type="entry name" value="ATPase_NBD"/>
</dbReference>
<dbReference type="Gene3D" id="3.30.420.40">
    <property type="match status" value="1"/>
</dbReference>
<protein>
    <submittedName>
        <fullName evidence="4">Exopolyphosphatase/guanosine-5'-triphosphate, 3'-diphosphate pyrophosphatase</fullName>
    </submittedName>
</protein>
<dbReference type="AlphaFoldDB" id="A0A3D9VA72"/>
<keyword evidence="5" id="KW-1185">Reference proteome</keyword>
<dbReference type="PANTHER" id="PTHR30005">
    <property type="entry name" value="EXOPOLYPHOSPHATASE"/>
    <property type="match status" value="1"/>
</dbReference>
<organism evidence="4 5">
    <name type="scientific">Thermasporomyces composti</name>
    <dbReference type="NCBI Taxonomy" id="696763"/>
    <lineage>
        <taxon>Bacteria</taxon>
        <taxon>Bacillati</taxon>
        <taxon>Actinomycetota</taxon>
        <taxon>Actinomycetes</taxon>
        <taxon>Propionibacteriales</taxon>
        <taxon>Nocardioidaceae</taxon>
        <taxon>Thermasporomyces</taxon>
    </lineage>
</organism>
<dbReference type="Pfam" id="PF02541">
    <property type="entry name" value="Ppx-GppA"/>
    <property type="match status" value="1"/>
</dbReference>
<gene>
    <name evidence="4" type="ORF">DFJ64_2496</name>
</gene>
<dbReference type="RefSeq" id="WP_115850592.1">
    <property type="nucleotide sequence ID" value="NZ_QTUC01000001.1"/>
</dbReference>
<dbReference type="Gene3D" id="3.30.420.150">
    <property type="entry name" value="Exopolyphosphatase. Domain 2"/>
    <property type="match status" value="1"/>
</dbReference>
<keyword evidence="2" id="KW-0378">Hydrolase</keyword>
<comment type="caution">
    <text evidence="4">The sequence shown here is derived from an EMBL/GenBank/DDBJ whole genome shotgun (WGS) entry which is preliminary data.</text>
</comment>
<proteinExistence type="inferred from homology"/>
<dbReference type="FunFam" id="3.30.420.150:FF:000006">
    <property type="entry name" value="Ppx/GppA family phosphatase"/>
    <property type="match status" value="1"/>
</dbReference>
<dbReference type="PANTHER" id="PTHR30005:SF0">
    <property type="entry name" value="RETROGRADE REGULATION PROTEIN 2"/>
    <property type="match status" value="1"/>
</dbReference>
<evidence type="ECO:0000313" key="5">
    <source>
        <dbReference type="Proteomes" id="UP000256485"/>
    </source>
</evidence>
<accession>A0A3D9VA72</accession>
<dbReference type="GO" id="GO:0016462">
    <property type="term" value="F:pyrophosphatase activity"/>
    <property type="evidence" value="ECO:0007669"/>
    <property type="project" value="TreeGrafter"/>
</dbReference>
<sequence>MRLGVLDVGSNTVHLLIVDAQPGAPPLPAFSHKTELRLAEHLDEVGALTYAGTRMLATSVRQALEIAEREGCETVVSFATSAIRDATNAEDVLRSIAATAGVHLTVLSGEQEARLTFLAVRRWFGWSSRRLLVLDIGGGSLELAIGDNEDPDAALSLPLGAGRLTREWLTSDPPPAEDVAALSRHVRSVIEREADVIRRHREPDRVVGTSKTFRQLARICGAAPSAAGPYARRTMTLDSLRAWLPSLAAMTAAERAVLPGVSPTRAPQLLAGAVVAQAAMEVLDVHELELCPWALREGVILRHLDTMRSEAFE</sequence>
<dbReference type="EMBL" id="QTUC01000001">
    <property type="protein sequence ID" value="REF37060.1"/>
    <property type="molecule type" value="Genomic_DNA"/>
</dbReference>
<dbReference type="CDD" id="cd24056">
    <property type="entry name" value="ASKHA_NBD_MtPPX1-like"/>
    <property type="match status" value="1"/>
</dbReference>
<feature type="domain" description="Ppx/GppA phosphatase N-terminal" evidence="3">
    <location>
        <begin position="20"/>
        <end position="305"/>
    </location>
</feature>
<dbReference type="InterPro" id="IPR050273">
    <property type="entry name" value="GppA/Ppx_hydrolase"/>
</dbReference>
<reference evidence="4 5" key="1">
    <citation type="submission" date="2018-08" db="EMBL/GenBank/DDBJ databases">
        <title>Sequencing the genomes of 1000 actinobacteria strains.</title>
        <authorList>
            <person name="Klenk H.-P."/>
        </authorList>
    </citation>
    <scope>NUCLEOTIDE SEQUENCE [LARGE SCALE GENOMIC DNA]</scope>
    <source>
        <strain evidence="4 5">DSM 22891</strain>
    </source>
</reference>
<dbReference type="SUPFAM" id="SSF53067">
    <property type="entry name" value="Actin-like ATPase domain"/>
    <property type="match status" value="2"/>
</dbReference>
<dbReference type="InterPro" id="IPR003695">
    <property type="entry name" value="Ppx_GppA_N"/>
</dbReference>
<evidence type="ECO:0000256" key="1">
    <source>
        <dbReference type="ARBA" id="ARBA00007125"/>
    </source>
</evidence>